<dbReference type="InterPro" id="IPR037923">
    <property type="entry name" value="HTH-like"/>
</dbReference>
<evidence type="ECO:0000256" key="3">
    <source>
        <dbReference type="ARBA" id="ARBA00023163"/>
    </source>
</evidence>
<evidence type="ECO:0000313" key="5">
    <source>
        <dbReference type="EMBL" id="HIT84932.1"/>
    </source>
</evidence>
<name>A0A9D1KQU7_9FIRM</name>
<evidence type="ECO:0000259" key="4">
    <source>
        <dbReference type="PROSITE" id="PS01124"/>
    </source>
</evidence>
<organism evidence="5 6">
    <name type="scientific">Candidatus Ornithomonoglobus intestinigallinarum</name>
    <dbReference type="NCBI Taxonomy" id="2840894"/>
    <lineage>
        <taxon>Bacteria</taxon>
        <taxon>Bacillati</taxon>
        <taxon>Bacillota</taxon>
        <taxon>Clostridia</taxon>
        <taxon>Candidatus Ornithomonoglobus</taxon>
    </lineage>
</organism>
<dbReference type="GO" id="GO:0043565">
    <property type="term" value="F:sequence-specific DNA binding"/>
    <property type="evidence" value="ECO:0007669"/>
    <property type="project" value="InterPro"/>
</dbReference>
<reference evidence="5" key="2">
    <citation type="journal article" date="2021" name="PeerJ">
        <title>Extensive microbial diversity within the chicken gut microbiome revealed by metagenomics and culture.</title>
        <authorList>
            <person name="Gilroy R."/>
            <person name="Ravi A."/>
            <person name="Getino M."/>
            <person name="Pursley I."/>
            <person name="Horton D.L."/>
            <person name="Alikhan N.F."/>
            <person name="Baker D."/>
            <person name="Gharbi K."/>
            <person name="Hall N."/>
            <person name="Watson M."/>
            <person name="Adriaenssens E.M."/>
            <person name="Foster-Nyarko E."/>
            <person name="Jarju S."/>
            <person name="Secka A."/>
            <person name="Antonio M."/>
            <person name="Oren A."/>
            <person name="Chaudhuri R.R."/>
            <person name="La Ragione R."/>
            <person name="Hildebrand F."/>
            <person name="Pallen M.J."/>
        </authorList>
    </citation>
    <scope>NUCLEOTIDE SEQUENCE</scope>
    <source>
        <strain evidence="5">CHK181-108</strain>
    </source>
</reference>
<evidence type="ECO:0000313" key="6">
    <source>
        <dbReference type="Proteomes" id="UP000824165"/>
    </source>
</evidence>
<dbReference type="Pfam" id="PF12833">
    <property type="entry name" value="HTH_18"/>
    <property type="match status" value="1"/>
</dbReference>
<dbReference type="GO" id="GO:0003700">
    <property type="term" value="F:DNA-binding transcription factor activity"/>
    <property type="evidence" value="ECO:0007669"/>
    <property type="project" value="InterPro"/>
</dbReference>
<proteinExistence type="predicted"/>
<keyword evidence="1" id="KW-0805">Transcription regulation</keyword>
<sequence>MAHQTFEVLPDRRFTVIRDFDDDPMDIHFKMHNHDDIYEIVLVISGDCEFYVEGNSYGTEPLDICFTRPSELHLMTFRSHAAYERIIIYLHSDFFERGGREKYLDIFVNRRLGTGNLISHDISGSAASGCAKRVYEYFEEGALDVAENSICELLYIMNRSRSLSDGRYAKSGRVRDIIMYINSRLTEKISLDELSHHFFTDKHYLCRIFKKYTGYTINQYINYKRIMLVQEMHRNGQTLLQASMNAGFNSYAHFYKTYVKQTGQKPRYME</sequence>
<evidence type="ECO:0000256" key="1">
    <source>
        <dbReference type="ARBA" id="ARBA00023015"/>
    </source>
</evidence>
<dbReference type="EMBL" id="DVLU01000029">
    <property type="protein sequence ID" value="HIT84932.1"/>
    <property type="molecule type" value="Genomic_DNA"/>
</dbReference>
<dbReference type="Gene3D" id="1.10.10.60">
    <property type="entry name" value="Homeodomain-like"/>
    <property type="match status" value="2"/>
</dbReference>
<dbReference type="InterPro" id="IPR009057">
    <property type="entry name" value="Homeodomain-like_sf"/>
</dbReference>
<gene>
    <name evidence="5" type="ORF">IAA60_03385</name>
</gene>
<dbReference type="PROSITE" id="PS01124">
    <property type="entry name" value="HTH_ARAC_FAMILY_2"/>
    <property type="match status" value="1"/>
</dbReference>
<dbReference type="SUPFAM" id="SSF46689">
    <property type="entry name" value="Homeodomain-like"/>
    <property type="match status" value="1"/>
</dbReference>
<dbReference type="Gene3D" id="2.60.120.10">
    <property type="entry name" value="Jelly Rolls"/>
    <property type="match status" value="1"/>
</dbReference>
<keyword evidence="2" id="KW-0238">DNA-binding</keyword>
<dbReference type="SMART" id="SM00342">
    <property type="entry name" value="HTH_ARAC"/>
    <property type="match status" value="1"/>
</dbReference>
<dbReference type="Pfam" id="PF02311">
    <property type="entry name" value="AraC_binding"/>
    <property type="match status" value="1"/>
</dbReference>
<accession>A0A9D1KQU7</accession>
<evidence type="ECO:0000256" key="2">
    <source>
        <dbReference type="ARBA" id="ARBA00023125"/>
    </source>
</evidence>
<keyword evidence="3" id="KW-0804">Transcription</keyword>
<dbReference type="InterPro" id="IPR014710">
    <property type="entry name" value="RmlC-like_jellyroll"/>
</dbReference>
<reference evidence="5" key="1">
    <citation type="submission" date="2020-10" db="EMBL/GenBank/DDBJ databases">
        <authorList>
            <person name="Gilroy R."/>
        </authorList>
    </citation>
    <scope>NUCLEOTIDE SEQUENCE</scope>
    <source>
        <strain evidence="5">CHK181-108</strain>
    </source>
</reference>
<dbReference type="SUPFAM" id="SSF51215">
    <property type="entry name" value="Regulatory protein AraC"/>
    <property type="match status" value="1"/>
</dbReference>
<feature type="domain" description="HTH araC/xylS-type" evidence="4">
    <location>
        <begin position="175"/>
        <end position="270"/>
    </location>
</feature>
<dbReference type="Proteomes" id="UP000824165">
    <property type="component" value="Unassembled WGS sequence"/>
</dbReference>
<dbReference type="PANTHER" id="PTHR43280:SF34">
    <property type="entry name" value="ARAC-FAMILY TRANSCRIPTIONAL REGULATOR"/>
    <property type="match status" value="1"/>
</dbReference>
<dbReference type="InterPro" id="IPR003313">
    <property type="entry name" value="AraC-bd"/>
</dbReference>
<dbReference type="AlphaFoldDB" id="A0A9D1KQU7"/>
<protein>
    <submittedName>
        <fullName evidence="5">Helix-turn-helix transcriptional regulator</fullName>
    </submittedName>
</protein>
<comment type="caution">
    <text evidence="5">The sequence shown here is derived from an EMBL/GenBank/DDBJ whole genome shotgun (WGS) entry which is preliminary data.</text>
</comment>
<dbReference type="InterPro" id="IPR018060">
    <property type="entry name" value="HTH_AraC"/>
</dbReference>
<dbReference type="PANTHER" id="PTHR43280">
    <property type="entry name" value="ARAC-FAMILY TRANSCRIPTIONAL REGULATOR"/>
    <property type="match status" value="1"/>
</dbReference>